<name>A0A2N5M2J2_9BACI</name>
<feature type="compositionally biased region" description="Basic and acidic residues" evidence="1">
    <location>
        <begin position="1"/>
        <end position="11"/>
    </location>
</feature>
<reference evidence="3 4" key="1">
    <citation type="submission" date="2017-11" db="EMBL/GenBank/DDBJ databases">
        <title>Comparitive Functional Genomics of Dry Heat Resistant strains isolated from the Viking Spacecraft.</title>
        <authorList>
            <person name="Seuylemezian A."/>
            <person name="Cooper K."/>
            <person name="Vaishampayan P."/>
        </authorList>
    </citation>
    <scope>NUCLEOTIDE SEQUENCE [LARGE SCALE GENOMIC DNA]</scope>
    <source>
        <strain evidence="3 4">V1-29</strain>
    </source>
</reference>
<feature type="domain" description="Cell wall hydrolase SleB" evidence="2">
    <location>
        <begin position="75"/>
        <end position="177"/>
    </location>
</feature>
<feature type="compositionally biased region" description="Basic and acidic residues" evidence="1">
    <location>
        <begin position="21"/>
        <end position="32"/>
    </location>
</feature>
<feature type="region of interest" description="Disordered" evidence="1">
    <location>
        <begin position="1"/>
        <end position="57"/>
    </location>
</feature>
<dbReference type="Gene3D" id="1.10.10.2520">
    <property type="entry name" value="Cell wall hydrolase SleB, domain 1"/>
    <property type="match status" value="1"/>
</dbReference>
<dbReference type="Gene3D" id="6.20.240.60">
    <property type="match status" value="1"/>
</dbReference>
<dbReference type="InterPro" id="IPR042047">
    <property type="entry name" value="SleB_dom1"/>
</dbReference>
<protein>
    <recommendedName>
        <fullName evidence="2">Cell wall hydrolase SleB domain-containing protein</fullName>
    </recommendedName>
</protein>
<accession>A0A2N5M2J2</accession>
<dbReference type="AlphaFoldDB" id="A0A2N5M2J2"/>
<sequence length="178" mass="19757">MPGSSHAEKKPSKQNRGSHTVKREKQIRDIAKQQRVPVNLLKKNAAQAEERSATSRYSKKEKDLLARLVNAEAKGEPYQGKVAVAAVVLNRTEHKAFPHTVTGVIMEKKQFEPVSNGQINKPAAAESKKAVNEAIVSHETGKGKATEAIYFYNPDLTDSQWMRSLKVVKKIGNHTFAK</sequence>
<dbReference type="EMBL" id="PGUY01000058">
    <property type="protein sequence ID" value="PLT28535.1"/>
    <property type="molecule type" value="Genomic_DNA"/>
</dbReference>
<dbReference type="InterPro" id="IPR011105">
    <property type="entry name" value="Cell_wall_hydrolase_SleB"/>
</dbReference>
<evidence type="ECO:0000259" key="2">
    <source>
        <dbReference type="Pfam" id="PF07486"/>
    </source>
</evidence>
<dbReference type="OrthoDB" id="9785345at2"/>
<keyword evidence="4" id="KW-1185">Reference proteome</keyword>
<evidence type="ECO:0000313" key="3">
    <source>
        <dbReference type="EMBL" id="PLT28535.1"/>
    </source>
</evidence>
<feature type="compositionally biased region" description="Basic and acidic residues" evidence="1">
    <location>
        <begin position="48"/>
        <end position="57"/>
    </location>
</feature>
<organism evidence="3 4">
    <name type="scientific">Peribacillus deserti</name>
    <dbReference type="NCBI Taxonomy" id="673318"/>
    <lineage>
        <taxon>Bacteria</taxon>
        <taxon>Bacillati</taxon>
        <taxon>Bacillota</taxon>
        <taxon>Bacilli</taxon>
        <taxon>Bacillales</taxon>
        <taxon>Bacillaceae</taxon>
        <taxon>Peribacillus</taxon>
    </lineage>
</organism>
<dbReference type="Proteomes" id="UP000234748">
    <property type="component" value="Unassembled WGS sequence"/>
</dbReference>
<evidence type="ECO:0000256" key="1">
    <source>
        <dbReference type="SAM" id="MobiDB-lite"/>
    </source>
</evidence>
<gene>
    <name evidence="3" type="ORF">CUU66_18145</name>
</gene>
<dbReference type="Pfam" id="PF07486">
    <property type="entry name" value="Hydrolase_2"/>
    <property type="match status" value="1"/>
</dbReference>
<evidence type="ECO:0000313" key="4">
    <source>
        <dbReference type="Proteomes" id="UP000234748"/>
    </source>
</evidence>
<comment type="caution">
    <text evidence="3">The sequence shown here is derived from an EMBL/GenBank/DDBJ whole genome shotgun (WGS) entry which is preliminary data.</text>
</comment>
<dbReference type="GO" id="GO:0016787">
    <property type="term" value="F:hydrolase activity"/>
    <property type="evidence" value="ECO:0007669"/>
    <property type="project" value="InterPro"/>
</dbReference>
<proteinExistence type="predicted"/>